<name>A0ABY7F1Z3_MYAAR</name>
<protein>
    <recommendedName>
        <fullName evidence="3">C2H2-type domain-containing protein</fullName>
    </recommendedName>
</protein>
<sequence>MVQRQDSRHLKLSQQDRRTLAWTQTPSRRQILPAYPNSAVYADKRMTTCKSCGRCFADADDLNKHRFGSERHLASHFRLHKEPRLQEFNYLRRRQNRDPTSETQTSSDTTVGSFNRIPKAMKGYASDPSFDFQSFGTHQTFRPSEEKNSKLKLLSEMFEDPETPRVKTRDENVKFRDDGVKPNIEKLPKLSSNIGSLVSKTTRLPFGNASVKTASRLSLPKFDAGGISVIDSVMGPSQVIKTNKKSHFVEDAEEEFIKHRMEEVSLAGRTPTPKSFRSISGIEQYKKPTYLNNNEFWDNESHVTGKQTVRSPVSGYDPYVREDAITKSWQG</sequence>
<gene>
    <name evidence="4" type="ORF">MAR_005494</name>
</gene>
<feature type="non-terminal residue" evidence="4">
    <location>
        <position position="1"/>
    </location>
</feature>
<dbReference type="EMBL" id="CP111020">
    <property type="protein sequence ID" value="WAR15389.1"/>
    <property type="molecule type" value="Genomic_DNA"/>
</dbReference>
<dbReference type="PROSITE" id="PS50157">
    <property type="entry name" value="ZINC_FINGER_C2H2_2"/>
    <property type="match status" value="1"/>
</dbReference>
<keyword evidence="5" id="KW-1185">Reference proteome</keyword>
<evidence type="ECO:0000313" key="4">
    <source>
        <dbReference type="EMBL" id="WAR15389.1"/>
    </source>
</evidence>
<proteinExistence type="predicted"/>
<feature type="domain" description="C2H2-type" evidence="3">
    <location>
        <begin position="47"/>
        <end position="77"/>
    </location>
</feature>
<dbReference type="InterPro" id="IPR013087">
    <property type="entry name" value="Znf_C2H2_type"/>
</dbReference>
<feature type="region of interest" description="Disordered" evidence="2">
    <location>
        <begin position="90"/>
        <end position="114"/>
    </location>
</feature>
<keyword evidence="1" id="KW-0862">Zinc</keyword>
<evidence type="ECO:0000256" key="2">
    <source>
        <dbReference type="SAM" id="MobiDB-lite"/>
    </source>
</evidence>
<evidence type="ECO:0000259" key="3">
    <source>
        <dbReference type="PROSITE" id="PS50157"/>
    </source>
</evidence>
<feature type="compositionally biased region" description="Polar residues" evidence="2">
    <location>
        <begin position="101"/>
        <end position="113"/>
    </location>
</feature>
<accession>A0ABY7F1Z3</accession>
<keyword evidence="1" id="KW-0863">Zinc-finger</keyword>
<organism evidence="4 5">
    <name type="scientific">Mya arenaria</name>
    <name type="common">Soft-shell clam</name>
    <dbReference type="NCBI Taxonomy" id="6604"/>
    <lineage>
        <taxon>Eukaryota</taxon>
        <taxon>Metazoa</taxon>
        <taxon>Spiralia</taxon>
        <taxon>Lophotrochozoa</taxon>
        <taxon>Mollusca</taxon>
        <taxon>Bivalvia</taxon>
        <taxon>Autobranchia</taxon>
        <taxon>Heteroconchia</taxon>
        <taxon>Euheterodonta</taxon>
        <taxon>Imparidentia</taxon>
        <taxon>Neoheterodontei</taxon>
        <taxon>Myida</taxon>
        <taxon>Myoidea</taxon>
        <taxon>Myidae</taxon>
        <taxon>Mya</taxon>
    </lineage>
</organism>
<keyword evidence="1" id="KW-0479">Metal-binding</keyword>
<evidence type="ECO:0000313" key="5">
    <source>
        <dbReference type="Proteomes" id="UP001164746"/>
    </source>
</evidence>
<evidence type="ECO:0000256" key="1">
    <source>
        <dbReference type="PROSITE-ProRule" id="PRU00042"/>
    </source>
</evidence>
<dbReference type="Proteomes" id="UP001164746">
    <property type="component" value="Chromosome 9"/>
</dbReference>
<reference evidence="4" key="1">
    <citation type="submission" date="2022-11" db="EMBL/GenBank/DDBJ databases">
        <title>Centuries of genome instability and evolution in soft-shell clam transmissible cancer (bioRxiv).</title>
        <authorList>
            <person name="Hart S.F.M."/>
            <person name="Yonemitsu M.A."/>
            <person name="Giersch R.M."/>
            <person name="Beal B.F."/>
            <person name="Arriagada G."/>
            <person name="Davis B.W."/>
            <person name="Ostrander E.A."/>
            <person name="Goff S.P."/>
            <person name="Metzger M.J."/>
        </authorList>
    </citation>
    <scope>NUCLEOTIDE SEQUENCE</scope>
    <source>
        <strain evidence="4">MELC-2E11</strain>
        <tissue evidence="4">Siphon/mantle</tissue>
    </source>
</reference>